<organism evidence="6 7">
    <name type="scientific">Conexibacter woesei (strain DSM 14684 / CCUG 47730 / CIP 108061 / JCM 11494 / NBRC 100937 / ID131577)</name>
    <dbReference type="NCBI Taxonomy" id="469383"/>
    <lineage>
        <taxon>Bacteria</taxon>
        <taxon>Bacillati</taxon>
        <taxon>Actinomycetota</taxon>
        <taxon>Thermoleophilia</taxon>
        <taxon>Solirubrobacterales</taxon>
        <taxon>Conexibacteraceae</taxon>
        <taxon>Conexibacter</taxon>
    </lineage>
</organism>
<dbReference type="PANTHER" id="PTHR30346:SF0">
    <property type="entry name" value="HCA OPERON TRANSCRIPTIONAL ACTIVATOR HCAR"/>
    <property type="match status" value="1"/>
</dbReference>
<dbReference type="SUPFAM" id="SSF46785">
    <property type="entry name" value="Winged helix' DNA-binding domain"/>
    <property type="match status" value="1"/>
</dbReference>
<protein>
    <submittedName>
        <fullName evidence="6">Transcriptional regulator, LysR family</fullName>
    </submittedName>
</protein>
<evidence type="ECO:0000313" key="6">
    <source>
        <dbReference type="EMBL" id="ADB51138.1"/>
    </source>
</evidence>
<keyword evidence="2" id="KW-0805">Transcription regulation</keyword>
<keyword evidence="7" id="KW-1185">Reference proteome</keyword>
<dbReference type="KEGG" id="cwo:Cwoe_2719"/>
<dbReference type="STRING" id="469383.Cwoe_2719"/>
<dbReference type="SUPFAM" id="SSF53850">
    <property type="entry name" value="Periplasmic binding protein-like II"/>
    <property type="match status" value="1"/>
</dbReference>
<dbReference type="GO" id="GO:0003700">
    <property type="term" value="F:DNA-binding transcription factor activity"/>
    <property type="evidence" value="ECO:0007669"/>
    <property type="project" value="InterPro"/>
</dbReference>
<feature type="domain" description="HTH lysR-type" evidence="5">
    <location>
        <begin position="14"/>
        <end position="71"/>
    </location>
</feature>
<comment type="similarity">
    <text evidence="1">Belongs to the LysR transcriptional regulatory family.</text>
</comment>
<evidence type="ECO:0000256" key="2">
    <source>
        <dbReference type="ARBA" id="ARBA00023015"/>
    </source>
</evidence>
<dbReference type="InterPro" id="IPR005119">
    <property type="entry name" value="LysR_subst-bd"/>
</dbReference>
<dbReference type="Pfam" id="PF03466">
    <property type="entry name" value="LysR_substrate"/>
    <property type="match status" value="1"/>
</dbReference>
<dbReference type="eggNOG" id="COG0583">
    <property type="taxonomic scope" value="Bacteria"/>
</dbReference>
<dbReference type="Proteomes" id="UP000008229">
    <property type="component" value="Chromosome"/>
</dbReference>
<accession>D3F9S6</accession>
<name>D3F9S6_CONWI</name>
<dbReference type="InterPro" id="IPR036388">
    <property type="entry name" value="WH-like_DNA-bd_sf"/>
</dbReference>
<sequence>MIDAAAGGSVVKQVQIQQIECLVVLTEELHFGRTAERLGYSQSRVSQLIADLERRVGVRLVERTSRRVALTRLGAQFVDEVRPAYETLTAAFSQAHERARRGALCELRIGFHGNVYEHVTEAFRRLRVQHEVAVALSEIPLGSPFSAVLEGRLDAAIVELPVHEQALSVGYRFPPQDRLLAVASSHPLAAGGGDVDVEQLAGLNLVRPVGDAPDYWMAARVPPSTPAGRPIRSTAGIATIQEGLALAAGGEHAMLVCRPLAERTTRGDVRYLPVAGLEEPSQLGLIWRTEHTTPQLTDLAQLLREGER</sequence>
<evidence type="ECO:0000256" key="3">
    <source>
        <dbReference type="ARBA" id="ARBA00023125"/>
    </source>
</evidence>
<evidence type="ECO:0000259" key="5">
    <source>
        <dbReference type="PROSITE" id="PS50931"/>
    </source>
</evidence>
<evidence type="ECO:0000256" key="4">
    <source>
        <dbReference type="ARBA" id="ARBA00023163"/>
    </source>
</evidence>
<dbReference type="PROSITE" id="PS50931">
    <property type="entry name" value="HTH_LYSR"/>
    <property type="match status" value="1"/>
</dbReference>
<reference evidence="6 7" key="1">
    <citation type="journal article" date="2010" name="Stand. Genomic Sci.">
        <title>Complete genome sequence of Conexibacter woesei type strain (ID131577).</title>
        <authorList>
            <person name="Pukall R."/>
            <person name="Lapidus A."/>
            <person name="Glavina Del Rio T."/>
            <person name="Copeland A."/>
            <person name="Tice H."/>
            <person name="Cheng J.-F."/>
            <person name="Lucas S."/>
            <person name="Chen F."/>
            <person name="Nolan M."/>
            <person name="Bruce D."/>
            <person name="Goodwin L."/>
            <person name="Pitluck S."/>
            <person name="Mavromatis K."/>
            <person name="Ivanova N."/>
            <person name="Ovchinnikova G."/>
            <person name="Pati A."/>
            <person name="Chen A."/>
            <person name="Palaniappan K."/>
            <person name="Land M."/>
            <person name="Hauser L."/>
            <person name="Chang Y.-J."/>
            <person name="Jeffries C.D."/>
            <person name="Chain P."/>
            <person name="Meincke L."/>
            <person name="Sims D."/>
            <person name="Brettin T."/>
            <person name="Detter J.C."/>
            <person name="Rohde M."/>
            <person name="Goeker M."/>
            <person name="Bristow J."/>
            <person name="Eisen J.A."/>
            <person name="Markowitz V."/>
            <person name="Kyrpides N.C."/>
            <person name="Klenk H.-P."/>
            <person name="Hugenholtz P."/>
        </authorList>
    </citation>
    <scope>NUCLEOTIDE SEQUENCE [LARGE SCALE GENOMIC DNA]</scope>
    <source>
        <strain evidence="7">DSM 14684 / CIP 108061 / JCM 11494 / NBRC 100937 / ID131577</strain>
    </source>
</reference>
<dbReference type="EMBL" id="CP001854">
    <property type="protein sequence ID" value="ADB51138.1"/>
    <property type="molecule type" value="Genomic_DNA"/>
</dbReference>
<dbReference type="GO" id="GO:0032993">
    <property type="term" value="C:protein-DNA complex"/>
    <property type="evidence" value="ECO:0007669"/>
    <property type="project" value="TreeGrafter"/>
</dbReference>
<dbReference type="HOGENOM" id="CLU_039613_6_4_11"/>
<dbReference type="Gene3D" id="1.10.10.10">
    <property type="entry name" value="Winged helix-like DNA-binding domain superfamily/Winged helix DNA-binding domain"/>
    <property type="match status" value="1"/>
</dbReference>
<dbReference type="Pfam" id="PF00126">
    <property type="entry name" value="HTH_1"/>
    <property type="match status" value="1"/>
</dbReference>
<evidence type="ECO:0000256" key="1">
    <source>
        <dbReference type="ARBA" id="ARBA00009437"/>
    </source>
</evidence>
<reference evidence="7" key="2">
    <citation type="submission" date="2010-01" db="EMBL/GenBank/DDBJ databases">
        <title>The complete genome of Conexibacter woesei DSM 14684.</title>
        <authorList>
            <consortium name="US DOE Joint Genome Institute (JGI-PGF)"/>
            <person name="Lucas S."/>
            <person name="Copeland A."/>
            <person name="Lapidus A."/>
            <person name="Glavina del Rio T."/>
            <person name="Dalin E."/>
            <person name="Tice H."/>
            <person name="Bruce D."/>
            <person name="Goodwin L."/>
            <person name="Pitluck S."/>
            <person name="Kyrpides N."/>
            <person name="Mavromatis K."/>
            <person name="Ivanova N."/>
            <person name="Mikhailova N."/>
            <person name="Chertkov O."/>
            <person name="Brettin T."/>
            <person name="Detter J.C."/>
            <person name="Han C."/>
            <person name="Larimer F."/>
            <person name="Land M."/>
            <person name="Hauser L."/>
            <person name="Markowitz V."/>
            <person name="Cheng J.-F."/>
            <person name="Hugenholtz P."/>
            <person name="Woyke T."/>
            <person name="Wu D."/>
            <person name="Pukall R."/>
            <person name="Steenblock K."/>
            <person name="Schneider S."/>
            <person name="Klenk H.-P."/>
            <person name="Eisen J.A."/>
        </authorList>
    </citation>
    <scope>NUCLEOTIDE SEQUENCE [LARGE SCALE GENOMIC DNA]</scope>
    <source>
        <strain evidence="7">DSM 14684 / CIP 108061 / JCM 11494 / NBRC 100937 / ID131577</strain>
    </source>
</reference>
<dbReference type="AlphaFoldDB" id="D3F9S6"/>
<dbReference type="PANTHER" id="PTHR30346">
    <property type="entry name" value="TRANSCRIPTIONAL DUAL REGULATOR HCAR-RELATED"/>
    <property type="match status" value="1"/>
</dbReference>
<dbReference type="Gene3D" id="3.40.190.10">
    <property type="entry name" value="Periplasmic binding protein-like II"/>
    <property type="match status" value="2"/>
</dbReference>
<evidence type="ECO:0000313" key="7">
    <source>
        <dbReference type="Proteomes" id="UP000008229"/>
    </source>
</evidence>
<keyword evidence="3" id="KW-0238">DNA-binding</keyword>
<keyword evidence="4" id="KW-0804">Transcription</keyword>
<dbReference type="InterPro" id="IPR000847">
    <property type="entry name" value="LysR_HTH_N"/>
</dbReference>
<dbReference type="InterPro" id="IPR036390">
    <property type="entry name" value="WH_DNA-bd_sf"/>
</dbReference>
<dbReference type="RefSeq" id="WP_012934189.1">
    <property type="nucleotide sequence ID" value="NC_013739.1"/>
</dbReference>
<proteinExistence type="inferred from homology"/>
<gene>
    <name evidence="6" type="ordered locus">Cwoe_2719</name>
</gene>
<dbReference type="GO" id="GO:0003677">
    <property type="term" value="F:DNA binding"/>
    <property type="evidence" value="ECO:0007669"/>
    <property type="project" value="UniProtKB-KW"/>
</dbReference>